<dbReference type="Proteomes" id="UP000051380">
    <property type="component" value="Unassembled WGS sequence"/>
</dbReference>
<dbReference type="AlphaFoldDB" id="A0A0R3CDI6"/>
<dbReference type="Pfam" id="PF04588">
    <property type="entry name" value="HIG_1_N"/>
    <property type="match status" value="1"/>
</dbReference>
<protein>
    <submittedName>
        <fullName evidence="4">Uncharacterized protein</fullName>
    </submittedName>
</protein>
<evidence type="ECO:0000256" key="1">
    <source>
        <dbReference type="ARBA" id="ARBA00022692"/>
    </source>
</evidence>
<dbReference type="PROSITE" id="PS51503">
    <property type="entry name" value="HIG1"/>
    <property type="match status" value="1"/>
</dbReference>
<proteinExistence type="predicted"/>
<dbReference type="Gene3D" id="6.10.140.1320">
    <property type="match status" value="1"/>
</dbReference>
<organism evidence="4 5">
    <name type="scientific">Bradyrhizobium yuanmingense</name>
    <dbReference type="NCBI Taxonomy" id="108015"/>
    <lineage>
        <taxon>Bacteria</taxon>
        <taxon>Pseudomonadati</taxon>
        <taxon>Pseudomonadota</taxon>
        <taxon>Alphaproteobacteria</taxon>
        <taxon>Hyphomicrobiales</taxon>
        <taxon>Nitrobacteraceae</taxon>
        <taxon>Bradyrhizobium</taxon>
    </lineage>
</organism>
<accession>A0A0R3CDI6</accession>
<dbReference type="GeneID" id="93180307"/>
<dbReference type="RefSeq" id="WP_036020744.1">
    <property type="nucleotide sequence ID" value="NZ_CP104173.1"/>
</dbReference>
<keyword evidence="1" id="KW-0812">Transmembrane</keyword>
<dbReference type="InterPro" id="IPR007667">
    <property type="entry name" value="Hypoxia_induced_domain"/>
</dbReference>
<evidence type="ECO:0000313" key="5">
    <source>
        <dbReference type="Proteomes" id="UP000051380"/>
    </source>
</evidence>
<dbReference type="OrthoDB" id="7951376at2"/>
<evidence type="ECO:0000313" key="4">
    <source>
        <dbReference type="EMBL" id="KRP94428.1"/>
    </source>
</evidence>
<name>A0A0R3CDI6_9BRAD</name>
<gene>
    <name evidence="4" type="ORF">AOQ72_24920</name>
</gene>
<reference evidence="4 5" key="1">
    <citation type="submission" date="2015-09" db="EMBL/GenBank/DDBJ databases">
        <title>Draft Genome Sequence of the Strain BR 3267 (Bradyrhizobium yuanmingense) recommended as inoculant for cowpea in Brazil.</title>
        <authorList>
            <person name="Simoes-Araujo J.L."/>
            <person name="Zilli J.E."/>
        </authorList>
    </citation>
    <scope>NUCLEOTIDE SEQUENCE [LARGE SCALE GENOMIC DNA]</scope>
    <source>
        <strain evidence="4 5">BR3267</strain>
    </source>
</reference>
<evidence type="ECO:0000256" key="2">
    <source>
        <dbReference type="ARBA" id="ARBA00022989"/>
    </source>
</evidence>
<dbReference type="EMBL" id="LJYF01000029">
    <property type="protein sequence ID" value="KRP94428.1"/>
    <property type="molecule type" value="Genomic_DNA"/>
</dbReference>
<dbReference type="STRING" id="108015.GA0061099_1002906"/>
<keyword evidence="2" id="KW-1133">Transmembrane helix</keyword>
<dbReference type="NCBIfam" id="NF033233">
    <property type="entry name" value="twin_helix"/>
    <property type="match status" value="1"/>
</dbReference>
<keyword evidence="3" id="KW-0472">Membrane</keyword>
<evidence type="ECO:0000256" key="3">
    <source>
        <dbReference type="ARBA" id="ARBA00023136"/>
    </source>
</evidence>
<sequence length="64" mass="6890">MASFLSTFILPAAAGAVALVLLLGLINMMRGGSPNTSQKLMRWRVLLQFVAIIVAMLAVWAMGR</sequence>
<comment type="caution">
    <text evidence="4">The sequence shown here is derived from an EMBL/GenBank/DDBJ whole genome shotgun (WGS) entry which is preliminary data.</text>
</comment>